<keyword evidence="10" id="KW-0325">Glycoprotein</keyword>
<keyword evidence="6 15" id="KW-1133">Transmembrane helix</keyword>
<evidence type="ECO:0000256" key="4">
    <source>
        <dbReference type="ARBA" id="ARBA00022461"/>
    </source>
</evidence>
<organism evidence="16 17">
    <name type="scientific">Pristionchus entomophagus</name>
    <dbReference type="NCBI Taxonomy" id="358040"/>
    <lineage>
        <taxon>Eukaryota</taxon>
        <taxon>Metazoa</taxon>
        <taxon>Ecdysozoa</taxon>
        <taxon>Nematoda</taxon>
        <taxon>Chromadorea</taxon>
        <taxon>Rhabditida</taxon>
        <taxon>Rhabditina</taxon>
        <taxon>Diplogasteromorpha</taxon>
        <taxon>Diplogasteroidea</taxon>
        <taxon>Neodiplogasteridae</taxon>
        <taxon>Pristionchus</taxon>
    </lineage>
</organism>
<dbReference type="EMBL" id="BTSX01000006">
    <property type="protein sequence ID" value="GMT07593.1"/>
    <property type="molecule type" value="Genomic_DNA"/>
</dbReference>
<proteinExistence type="inferred from homology"/>
<evidence type="ECO:0000256" key="12">
    <source>
        <dbReference type="ARBA" id="ARBA00023303"/>
    </source>
</evidence>
<evidence type="ECO:0000256" key="13">
    <source>
        <dbReference type="RuleBase" id="RU000679"/>
    </source>
</evidence>
<dbReference type="Gene3D" id="1.10.287.770">
    <property type="entry name" value="YojJ-like"/>
    <property type="match status" value="1"/>
</dbReference>
<evidence type="ECO:0000313" key="16">
    <source>
        <dbReference type="EMBL" id="GMT07593.1"/>
    </source>
</evidence>
<feature type="transmembrane region" description="Helical" evidence="15">
    <location>
        <begin position="59"/>
        <end position="86"/>
    </location>
</feature>
<evidence type="ECO:0000313" key="17">
    <source>
        <dbReference type="Proteomes" id="UP001432027"/>
    </source>
</evidence>
<dbReference type="GO" id="GO:0005886">
    <property type="term" value="C:plasma membrane"/>
    <property type="evidence" value="ECO:0007669"/>
    <property type="project" value="TreeGrafter"/>
</dbReference>
<accession>A0AAV5ULQ5</accession>
<dbReference type="Gene3D" id="2.60.470.10">
    <property type="entry name" value="Acid-sensing ion channels like domains"/>
    <property type="match status" value="1"/>
</dbReference>
<evidence type="ECO:0000256" key="11">
    <source>
        <dbReference type="ARBA" id="ARBA00023201"/>
    </source>
</evidence>
<dbReference type="PANTHER" id="PTHR11690">
    <property type="entry name" value="AMILORIDE-SENSITIVE SODIUM CHANNEL-RELATED"/>
    <property type="match status" value="1"/>
</dbReference>
<dbReference type="Proteomes" id="UP001432027">
    <property type="component" value="Unassembled WGS sequence"/>
</dbReference>
<keyword evidence="3 13" id="KW-0813">Transport</keyword>
<dbReference type="PRINTS" id="PR01078">
    <property type="entry name" value="AMINACHANNEL"/>
</dbReference>
<feature type="transmembrane region" description="Helical" evidence="15">
    <location>
        <begin position="153"/>
        <end position="175"/>
    </location>
</feature>
<keyword evidence="5 13" id="KW-0812">Transmembrane</keyword>
<dbReference type="GO" id="GO:0015280">
    <property type="term" value="F:ligand-gated sodium channel activity"/>
    <property type="evidence" value="ECO:0007669"/>
    <property type="project" value="TreeGrafter"/>
</dbReference>
<evidence type="ECO:0000256" key="1">
    <source>
        <dbReference type="ARBA" id="ARBA00004141"/>
    </source>
</evidence>
<evidence type="ECO:0008006" key="18">
    <source>
        <dbReference type="Google" id="ProtNLM"/>
    </source>
</evidence>
<name>A0AAV5ULQ5_9BILA</name>
<evidence type="ECO:0000256" key="9">
    <source>
        <dbReference type="ARBA" id="ARBA00023136"/>
    </source>
</evidence>
<evidence type="ECO:0000256" key="2">
    <source>
        <dbReference type="ARBA" id="ARBA00007193"/>
    </source>
</evidence>
<gene>
    <name evidence="16" type="ORF">PENTCL1PPCAC_29767</name>
</gene>
<comment type="similarity">
    <text evidence="2 13">Belongs to the amiloride-sensitive sodium channel (TC 1.A.6) family.</text>
</comment>
<feature type="compositionally biased region" description="Polar residues" evidence="14">
    <location>
        <begin position="610"/>
        <end position="622"/>
    </location>
</feature>
<keyword evidence="9 15" id="KW-0472">Membrane</keyword>
<evidence type="ECO:0000256" key="7">
    <source>
        <dbReference type="ARBA" id="ARBA00023053"/>
    </source>
</evidence>
<sequence>KGSCESWNSNFKSVDDCKAWYKSNGMIVNVFYESLEYQVLTENAAYSIPLAINDLGGQAGLWLGLSVVSVVECIGLFFLLLLFCITGKRLSVTPEREVGSYVRYVTPSKHSVKLRPEEGRMGRVTTILVDFACWSTVACVRNVALSESKLLRFFWFLIFMTMVAAFIAQFVMIIIKYVAYPADVSTTIVFSSQPFPDVTFCNYNPFKWSVVSKNPDFADIKRMMIEYRDVDAGLGTTNEFGFEGLSRFERQDRATDMLVFLAAQLTEQQKEPALYELEELVTECLYAGNTCDPDLLEEMPDPLYGRCFVYRGGNQTITRAGLAHGLRLILTANLADSYTFVSDYLPTTMKVGVRMTVNEEDSLVSHDNHGFHVGVGFQTSIAISKSRTIRVQAPYGKCIPQMAPDANYYSELPYTIDSCFTTCLQKRIVERCGCAHPSYRKAVNDTWCITPEDATCIASQRGDQLNTTDPNLSPIGDCGCKAPCLESYFSSTLSVLTYPAFSYTVGVGTTEQNNNQKEEQTPDPTTTSTTTSTSTTTKTTTTPTTTTTTTTTTAKPSTTTSNLCPPLTAAEQVTLVREYNKWYAIVVRIRDVWRRTEGSSRSPMPMIRAKSNTSACPPTWTSGGHAGRASSNAQIIDCPPLSTKLLM</sequence>
<keyword evidence="7" id="KW-0915">Sodium</keyword>
<evidence type="ECO:0000256" key="10">
    <source>
        <dbReference type="ARBA" id="ARBA00023180"/>
    </source>
</evidence>
<evidence type="ECO:0000256" key="8">
    <source>
        <dbReference type="ARBA" id="ARBA00023065"/>
    </source>
</evidence>
<keyword evidence="11 13" id="KW-0739">Sodium transport</keyword>
<protein>
    <recommendedName>
        <fullName evidence="18">Ion channel</fullName>
    </recommendedName>
</protein>
<comment type="caution">
    <text evidence="16">The sequence shown here is derived from an EMBL/GenBank/DDBJ whole genome shotgun (WGS) entry which is preliminary data.</text>
</comment>
<feature type="region of interest" description="Disordered" evidence="14">
    <location>
        <begin position="598"/>
        <end position="631"/>
    </location>
</feature>
<comment type="subcellular location">
    <subcellularLocation>
        <location evidence="1">Membrane</location>
        <topology evidence="1">Multi-pass membrane protein</topology>
    </subcellularLocation>
</comment>
<dbReference type="InterPro" id="IPR001873">
    <property type="entry name" value="ENaC"/>
</dbReference>
<reference evidence="16" key="1">
    <citation type="submission" date="2023-10" db="EMBL/GenBank/DDBJ databases">
        <title>Genome assembly of Pristionchus species.</title>
        <authorList>
            <person name="Yoshida K."/>
            <person name="Sommer R.J."/>
        </authorList>
    </citation>
    <scope>NUCLEOTIDE SEQUENCE</scope>
    <source>
        <strain evidence="16">RS0144</strain>
    </source>
</reference>
<dbReference type="AlphaFoldDB" id="A0AAV5ULQ5"/>
<keyword evidence="8 13" id="KW-0406">Ion transport</keyword>
<feature type="compositionally biased region" description="Low complexity" evidence="14">
    <location>
        <begin position="522"/>
        <end position="561"/>
    </location>
</feature>
<feature type="non-terminal residue" evidence="16">
    <location>
        <position position="1"/>
    </location>
</feature>
<evidence type="ECO:0000256" key="14">
    <source>
        <dbReference type="SAM" id="MobiDB-lite"/>
    </source>
</evidence>
<evidence type="ECO:0000256" key="6">
    <source>
        <dbReference type="ARBA" id="ARBA00022989"/>
    </source>
</evidence>
<keyword evidence="17" id="KW-1185">Reference proteome</keyword>
<keyword evidence="4 13" id="KW-0894">Sodium channel</keyword>
<evidence type="ECO:0000256" key="15">
    <source>
        <dbReference type="SAM" id="Phobius"/>
    </source>
</evidence>
<keyword evidence="12 13" id="KW-0407">Ion channel</keyword>
<evidence type="ECO:0000256" key="3">
    <source>
        <dbReference type="ARBA" id="ARBA00022448"/>
    </source>
</evidence>
<dbReference type="Pfam" id="PF00858">
    <property type="entry name" value="ASC"/>
    <property type="match status" value="2"/>
</dbReference>
<evidence type="ECO:0000256" key="5">
    <source>
        <dbReference type="ARBA" id="ARBA00022692"/>
    </source>
</evidence>
<feature type="region of interest" description="Disordered" evidence="14">
    <location>
        <begin position="511"/>
        <end position="561"/>
    </location>
</feature>
<dbReference type="PANTHER" id="PTHR11690:SF269">
    <property type="entry name" value="DEGENERIN-LIKE PROTEIN ASIC-2"/>
    <property type="match status" value="1"/>
</dbReference>